<dbReference type="STRING" id="717960.EC1_12520"/>
<proteinExistence type="predicted"/>
<evidence type="ECO:0000313" key="3">
    <source>
        <dbReference type="Proteomes" id="UP000008801"/>
    </source>
</evidence>
<gene>
    <name evidence="2" type="ORF">EC1_12520</name>
</gene>
<protein>
    <submittedName>
        <fullName evidence="2">O-Antigen ligase</fullName>
    </submittedName>
</protein>
<keyword evidence="1" id="KW-1133">Transmembrane helix</keyword>
<dbReference type="HOGENOM" id="CLU_3007581_0_0_9"/>
<name>D4JET8_9FIRM</name>
<dbReference type="AlphaFoldDB" id="D4JET8"/>
<dbReference type="EMBL" id="FP929041">
    <property type="protein sequence ID" value="CBK88710.1"/>
    <property type="molecule type" value="Genomic_DNA"/>
</dbReference>
<sequence length="56" mass="6423">MYPLFGNGPQTYGRLYPIYDWHKAPHAHNIYIDAISSYGIIGTVLLVGYYVYLAKK</sequence>
<accession>D4JET8</accession>
<dbReference type="GO" id="GO:0016874">
    <property type="term" value="F:ligase activity"/>
    <property type="evidence" value="ECO:0007669"/>
    <property type="project" value="UniProtKB-KW"/>
</dbReference>
<dbReference type="Proteomes" id="UP000008801">
    <property type="component" value="Chromosome"/>
</dbReference>
<evidence type="ECO:0000256" key="1">
    <source>
        <dbReference type="SAM" id="Phobius"/>
    </source>
</evidence>
<dbReference type="KEGG" id="euc:EC1_12520"/>
<keyword evidence="1" id="KW-0472">Membrane</keyword>
<keyword evidence="1" id="KW-0812">Transmembrane</keyword>
<organism evidence="2 3">
    <name type="scientific">Faecalitalea cylindroides T2-87</name>
    <dbReference type="NCBI Taxonomy" id="717960"/>
    <lineage>
        <taxon>Bacteria</taxon>
        <taxon>Bacillati</taxon>
        <taxon>Bacillota</taxon>
        <taxon>Erysipelotrichia</taxon>
        <taxon>Erysipelotrichales</taxon>
        <taxon>Erysipelotrichaceae</taxon>
        <taxon>Faecalitalea</taxon>
    </lineage>
</organism>
<reference evidence="2 3" key="1">
    <citation type="submission" date="2010-03" db="EMBL/GenBank/DDBJ databases">
        <title>The genome sequence of Eubacterium cylindroides T2-87.</title>
        <authorList>
            <consortium name="metaHIT consortium -- http://www.metahit.eu/"/>
            <person name="Pajon A."/>
            <person name="Turner K."/>
            <person name="Parkhill J."/>
            <person name="Duncan S."/>
            <person name="Flint H."/>
        </authorList>
    </citation>
    <scope>NUCLEOTIDE SEQUENCE [LARGE SCALE GENOMIC DNA]</scope>
    <source>
        <strain evidence="2 3">T2-87</strain>
    </source>
</reference>
<keyword evidence="2" id="KW-0436">Ligase</keyword>
<feature type="transmembrane region" description="Helical" evidence="1">
    <location>
        <begin position="30"/>
        <end position="52"/>
    </location>
</feature>
<evidence type="ECO:0000313" key="2">
    <source>
        <dbReference type="EMBL" id="CBK88710.1"/>
    </source>
</evidence>
<reference evidence="2 3" key="2">
    <citation type="submission" date="2010-03" db="EMBL/GenBank/DDBJ databases">
        <authorList>
            <person name="Pajon A."/>
        </authorList>
    </citation>
    <scope>NUCLEOTIDE SEQUENCE [LARGE SCALE GENOMIC DNA]</scope>
    <source>
        <strain evidence="2 3">T2-87</strain>
    </source>
</reference>